<dbReference type="AlphaFoldDB" id="A0A1H0PDQ9"/>
<reference evidence="1 2" key="1">
    <citation type="submission" date="2016-10" db="EMBL/GenBank/DDBJ databases">
        <authorList>
            <person name="de Groot N.N."/>
        </authorList>
    </citation>
    <scope>NUCLEOTIDE SEQUENCE [LARGE SCALE GENOMIC DNA]</scope>
    <source>
        <strain evidence="1 2">DSM 12130</strain>
    </source>
</reference>
<dbReference type="OrthoDB" id="5430983at2"/>
<evidence type="ECO:0000313" key="2">
    <source>
        <dbReference type="Proteomes" id="UP000199073"/>
    </source>
</evidence>
<keyword evidence="2" id="KW-1185">Reference proteome</keyword>
<dbReference type="InterPro" id="IPR016024">
    <property type="entry name" value="ARM-type_fold"/>
</dbReference>
<proteinExistence type="predicted"/>
<organism evidence="1 2">
    <name type="scientific">Desulforhopalus singaporensis</name>
    <dbReference type="NCBI Taxonomy" id="91360"/>
    <lineage>
        <taxon>Bacteria</taxon>
        <taxon>Pseudomonadati</taxon>
        <taxon>Thermodesulfobacteriota</taxon>
        <taxon>Desulfobulbia</taxon>
        <taxon>Desulfobulbales</taxon>
        <taxon>Desulfocapsaceae</taxon>
        <taxon>Desulforhopalus</taxon>
    </lineage>
</organism>
<dbReference type="EMBL" id="FNJI01000009">
    <property type="protein sequence ID" value="SDP02778.1"/>
    <property type="molecule type" value="Genomic_DNA"/>
</dbReference>
<sequence length="235" mass="26395">MSRIKYKKEVLRLLQEDDLDIVLRKIADYPPKSLLNPLFSALCHPGEKIRYHAVSCLGRTVCAIAAEDMEQARVVMRRFLWSLNDESGGIGWGCTEAMAEIMCCHKGIMEEYVHMLISYMREDGDELFQDGNYLELPMLQCGLLWGIARLCSSYRQQMVDRGVERDLANYLDSRDHTVSGLALLALVRLGAKLGPGRLKKFLCSPVELSVYDDGTFTTVTVSGLARQLLTIGAEP</sequence>
<evidence type="ECO:0000313" key="1">
    <source>
        <dbReference type="EMBL" id="SDP02778.1"/>
    </source>
</evidence>
<dbReference type="Gene3D" id="1.25.10.10">
    <property type="entry name" value="Leucine-rich Repeat Variant"/>
    <property type="match status" value="1"/>
</dbReference>
<protein>
    <recommendedName>
        <fullName evidence="3">HEAT-like repeat-containing protein</fullName>
    </recommendedName>
</protein>
<dbReference type="Proteomes" id="UP000199073">
    <property type="component" value="Unassembled WGS sequence"/>
</dbReference>
<dbReference type="SUPFAM" id="SSF48371">
    <property type="entry name" value="ARM repeat"/>
    <property type="match status" value="1"/>
</dbReference>
<accession>A0A1H0PDQ9</accession>
<dbReference type="NCBIfam" id="NF045662">
    <property type="entry name" value="DVU0298_fam"/>
    <property type="match status" value="1"/>
</dbReference>
<dbReference type="RefSeq" id="WP_092221620.1">
    <property type="nucleotide sequence ID" value="NZ_FNJI01000009.1"/>
</dbReference>
<dbReference type="InterPro" id="IPR054701">
    <property type="entry name" value="DVU0298-like"/>
</dbReference>
<dbReference type="STRING" id="91360.SAMN05660330_01614"/>
<gene>
    <name evidence="1" type="ORF">SAMN05660330_01614</name>
</gene>
<name>A0A1H0PDQ9_9BACT</name>
<dbReference type="InterPro" id="IPR011989">
    <property type="entry name" value="ARM-like"/>
</dbReference>
<evidence type="ECO:0008006" key="3">
    <source>
        <dbReference type="Google" id="ProtNLM"/>
    </source>
</evidence>